<dbReference type="Gene3D" id="3.30.70.1450">
    <property type="entry name" value="Regulator of K+ conductance, C-terminal domain"/>
    <property type="match status" value="1"/>
</dbReference>
<keyword evidence="8" id="KW-1185">Reference proteome</keyword>
<evidence type="ECO:0000256" key="1">
    <source>
        <dbReference type="ARBA" id="ARBA00017378"/>
    </source>
</evidence>
<dbReference type="PRINTS" id="PR00335">
    <property type="entry name" value="KUPTAKETRKA"/>
</dbReference>
<protein>
    <recommendedName>
        <fullName evidence="1">Trk system potassium uptake protein TrkA</fullName>
    </recommendedName>
</protein>
<sequence length="236" mass="25505">MAYRNSTLLANIRNIGKRNPKTIGVIGAGRFGSSAAQELLENGHDVLLIDKDPKRLESLAGDCTTAIGDAQSPEFLEEAGIKEVDAVIVAIGENESASNHAVINCKDFELFVVAKATDKTHGKILERLGADYIVYPEQDSAIRLARMITRSSILDMVELYDRVFMMEINATGPIVNKPLESLDLPNKFGVQVVTILRGDETIFPVSATDIAEEGDRVVLLGPGQALQRLARAVGSS</sequence>
<keyword evidence="2" id="KW-0633">Potassium transport</keyword>
<dbReference type="Proteomes" id="UP001164803">
    <property type="component" value="Chromosome"/>
</dbReference>
<dbReference type="InterPro" id="IPR006036">
    <property type="entry name" value="K_uptake_TrkA"/>
</dbReference>
<evidence type="ECO:0000313" key="8">
    <source>
        <dbReference type="Proteomes" id="UP001164803"/>
    </source>
</evidence>
<dbReference type="InterPro" id="IPR036291">
    <property type="entry name" value="NAD(P)-bd_dom_sf"/>
</dbReference>
<evidence type="ECO:0000259" key="5">
    <source>
        <dbReference type="PROSITE" id="PS51201"/>
    </source>
</evidence>
<dbReference type="PANTHER" id="PTHR43833:SF7">
    <property type="entry name" value="KTR SYSTEM POTASSIUM UPTAKE PROTEIN C"/>
    <property type="match status" value="1"/>
</dbReference>
<feature type="domain" description="RCK N-terminal" evidence="5">
    <location>
        <begin position="20"/>
        <end position="134"/>
    </location>
</feature>
<dbReference type="PANTHER" id="PTHR43833">
    <property type="entry name" value="POTASSIUM CHANNEL PROTEIN 2-RELATED-RELATED"/>
    <property type="match status" value="1"/>
</dbReference>
<name>A0ABY6Z7K2_9BACL</name>
<evidence type="ECO:0000259" key="6">
    <source>
        <dbReference type="PROSITE" id="PS51202"/>
    </source>
</evidence>
<dbReference type="SUPFAM" id="SSF51735">
    <property type="entry name" value="NAD(P)-binding Rossmann-fold domains"/>
    <property type="match status" value="1"/>
</dbReference>
<dbReference type="SUPFAM" id="SSF116726">
    <property type="entry name" value="TrkA C-terminal domain-like"/>
    <property type="match status" value="1"/>
</dbReference>
<dbReference type="InterPro" id="IPR050721">
    <property type="entry name" value="Trk_Ktr_HKT_K-transport"/>
</dbReference>
<keyword evidence="4" id="KW-0520">NAD</keyword>
<evidence type="ECO:0000313" key="7">
    <source>
        <dbReference type="EMBL" id="WAH38668.1"/>
    </source>
</evidence>
<dbReference type="RefSeq" id="WP_268046254.1">
    <property type="nucleotide sequence ID" value="NZ_CP104064.1"/>
</dbReference>
<dbReference type="Pfam" id="PF02254">
    <property type="entry name" value="TrkA_N"/>
    <property type="match status" value="1"/>
</dbReference>
<dbReference type="PROSITE" id="PS51201">
    <property type="entry name" value="RCK_N"/>
    <property type="match status" value="1"/>
</dbReference>
<feature type="domain" description="RCK C-terminal" evidence="6">
    <location>
        <begin position="151"/>
        <end position="235"/>
    </location>
</feature>
<dbReference type="InterPro" id="IPR036721">
    <property type="entry name" value="RCK_C_sf"/>
</dbReference>
<keyword evidence="2" id="KW-0813">Transport</keyword>
<dbReference type="EMBL" id="CP104064">
    <property type="protein sequence ID" value="WAH38668.1"/>
    <property type="molecule type" value="Genomic_DNA"/>
</dbReference>
<dbReference type="PROSITE" id="PS51202">
    <property type="entry name" value="RCK_C"/>
    <property type="match status" value="1"/>
</dbReference>
<reference evidence="7" key="1">
    <citation type="submission" date="2022-08" db="EMBL/GenBank/DDBJ databases">
        <title>Alicyclobacillus dauci DSM2870, complete genome.</title>
        <authorList>
            <person name="Wang Q."/>
            <person name="Cai R."/>
            <person name="Wang Z."/>
        </authorList>
    </citation>
    <scope>NUCLEOTIDE SEQUENCE</scope>
    <source>
        <strain evidence="7">DSM 28700</strain>
    </source>
</reference>
<keyword evidence="3" id="KW-0630">Potassium</keyword>
<dbReference type="Gene3D" id="3.40.50.720">
    <property type="entry name" value="NAD(P)-binding Rossmann-like Domain"/>
    <property type="match status" value="1"/>
</dbReference>
<evidence type="ECO:0000256" key="2">
    <source>
        <dbReference type="ARBA" id="ARBA00022538"/>
    </source>
</evidence>
<dbReference type="Pfam" id="PF02080">
    <property type="entry name" value="TrkA_C"/>
    <property type="match status" value="1"/>
</dbReference>
<evidence type="ECO:0000256" key="3">
    <source>
        <dbReference type="ARBA" id="ARBA00022958"/>
    </source>
</evidence>
<gene>
    <name evidence="7" type="ORF">NZD86_09385</name>
</gene>
<evidence type="ECO:0000256" key="4">
    <source>
        <dbReference type="ARBA" id="ARBA00023027"/>
    </source>
</evidence>
<keyword evidence="2" id="KW-0406">Ion transport</keyword>
<dbReference type="InterPro" id="IPR006037">
    <property type="entry name" value="RCK_C"/>
</dbReference>
<accession>A0ABY6Z7K2</accession>
<dbReference type="InterPro" id="IPR003148">
    <property type="entry name" value="RCK_N"/>
</dbReference>
<proteinExistence type="predicted"/>
<organism evidence="7 8">
    <name type="scientific">Alicyclobacillus dauci</name>
    <dbReference type="NCBI Taxonomy" id="1475485"/>
    <lineage>
        <taxon>Bacteria</taxon>
        <taxon>Bacillati</taxon>
        <taxon>Bacillota</taxon>
        <taxon>Bacilli</taxon>
        <taxon>Bacillales</taxon>
        <taxon>Alicyclobacillaceae</taxon>
        <taxon>Alicyclobacillus</taxon>
    </lineage>
</organism>